<keyword evidence="6" id="KW-1185">Reference proteome</keyword>
<feature type="region of interest" description="Disordered" evidence="1">
    <location>
        <begin position="1190"/>
        <end position="1228"/>
    </location>
</feature>
<dbReference type="PANTHER" id="PTHR32046:SF11">
    <property type="entry name" value="IMMUNE-ASSOCIATED NUCLEOTIDE-BINDING PROTEIN 10-LIKE"/>
    <property type="match status" value="1"/>
</dbReference>
<feature type="domain" description="DUF8206" evidence="4">
    <location>
        <begin position="937"/>
        <end position="1017"/>
    </location>
</feature>
<reference evidence="5" key="1">
    <citation type="submission" date="2020-01" db="EMBL/GenBank/DDBJ databases">
        <title>Identification and distribution of gene clusters putatively required for synthesis of sphingolipid metabolism inhibitors in phylogenetically diverse species of the filamentous fungus Fusarium.</title>
        <authorList>
            <person name="Kim H.-S."/>
            <person name="Busman M."/>
            <person name="Brown D.W."/>
            <person name="Divon H."/>
            <person name="Uhlig S."/>
            <person name="Proctor R.H."/>
        </authorList>
    </citation>
    <scope>NUCLEOTIDE SEQUENCE</scope>
    <source>
        <strain evidence="5">NRRL 53441</strain>
    </source>
</reference>
<comment type="caution">
    <text evidence="5">The sequence shown here is derived from an EMBL/GenBank/DDBJ whole genome shotgun (WGS) entry which is preliminary data.</text>
</comment>
<evidence type="ECO:0000259" key="2">
    <source>
        <dbReference type="Pfam" id="PF24674"/>
    </source>
</evidence>
<evidence type="ECO:0000256" key="1">
    <source>
        <dbReference type="SAM" id="MobiDB-lite"/>
    </source>
</evidence>
<dbReference type="OrthoDB" id="8954335at2759"/>
<evidence type="ECO:0000313" key="5">
    <source>
        <dbReference type="EMBL" id="KAF4453669.1"/>
    </source>
</evidence>
<proteinExistence type="predicted"/>
<name>A0A8H4KQC6_9HYPO</name>
<evidence type="ECO:0000259" key="3">
    <source>
        <dbReference type="Pfam" id="PF24676"/>
    </source>
</evidence>
<protein>
    <recommendedName>
        <fullName evidence="7">G domain-containing protein</fullName>
    </recommendedName>
</protein>
<dbReference type="Proteomes" id="UP000605986">
    <property type="component" value="Unassembled WGS sequence"/>
</dbReference>
<sequence>MNEHARPSFGQQVAVGTLYDARLDQFLPSSILPPNPPQGAIVRFPPQLGQEHHNWHAAGSRHIDRFCAMGINHNLTASILSGLIDPKGSATFLKDGISSQDTFYGVVGHIFKTCVERISLREPVLRNVLAHKMFLPADDRATHVVTGIKWGLQSIMTMEHHIDNPNQRMALKTSFSRDLAELHAIVQSIDALDFSDNSASNRLQLEYDFMLYADTQRDNGIYQQGLPVMCKFVQLGPEQIRSTNGGKGYPISYTLMPVDQLRRFMPDGARLPNGPRLLRTVANIVPLLTLFDDLNMCKEKLEDYRHSLLGKEQYLDKRHIHEVDDAVVQLDTFRKDLQRGLQKIVAGIKDGTIDNNRIQQLHASYGSHAQGISMIAGQQSDKLKFIQECVHDGATYIGFNGACVNESILSHDPPPYRFFFNNAVLKTSSSWNDRRTALRNFLHNPNNHNHVFIIDCDAPSEYRDLEGPSFGPIGRNTTPVSDVSEYHEMPTECDPLGRQPEAQRQLNKCFAYYEQGALSGFNTRAPIESRPVKIPCPGRYCDPQPSHEWTCIKCDAAIEFGVVDDYIYCDCGRAYYDAWKFKCNGEDHGSDFNRPSSRYLGRLLKRLDRPVYRNILVLGETGVGKSTFINSFVNFLKFVTFDEAKAFKELVYAVPCSFSINGWDSEKQEMENLDISIGSRDDEHDGTAGDSATQKTSVYPVTYGNTTYRLIDTPGIGDTRGPEQDKKNIRDIMNKLRSYEELHGILILLKTDQARLTATFKFCFEELLSHLHRSAVANIAFGFTQTLASNYVPGQSYGLLQRLLKDHTTVGFTLSRANTYCFDAASFHYLAAYHQTSREKDDRNSRESWEKSRTETFRLLSHVDNIKPHQVRQTLSMDDAREALSYLIIPMVQISQEIRKNLTLLDDKKKELNDTRLSGHELRKRLLLDRIEVVPKKLAKPRTVCKNKKCCEFKSNLNDEIVPVYKTICHDDCNLRGVTEECVGHPELINCRAFKKDKKSCSNCQHGWQEHMHYLYELKERKVQVKDDEIERRLRANATDVALRKDGIQRVEQLQREYSDERNLFRKATAQFVAYLKEHSVKAINDATEEYYNQLIKNEEDNIQLGKDNKMNVDANKKKLKGLIHDRNAHLELVDAIKENMHAPRHQMEEILTDDGVEKLIRELYSLKHFGKNLKLLKDDIEFYDKGYSERPHHRRRSRSRKPRCRSVDSDVYDSSGPACDEPERESGGRRGIFKGINKFLSDLSIH</sequence>
<accession>A0A8H4KQC6</accession>
<dbReference type="Gene3D" id="3.40.50.300">
    <property type="entry name" value="P-loop containing nucleotide triphosphate hydrolases"/>
    <property type="match status" value="1"/>
</dbReference>
<dbReference type="Pfam" id="PF24676">
    <property type="entry name" value="DUF7656"/>
    <property type="match status" value="1"/>
</dbReference>
<dbReference type="SUPFAM" id="SSF52540">
    <property type="entry name" value="P-loop containing nucleoside triphosphate hydrolases"/>
    <property type="match status" value="1"/>
</dbReference>
<dbReference type="EMBL" id="JAADJG010000144">
    <property type="protein sequence ID" value="KAF4453669.1"/>
    <property type="molecule type" value="Genomic_DNA"/>
</dbReference>
<evidence type="ECO:0000259" key="4">
    <source>
        <dbReference type="Pfam" id="PF26633"/>
    </source>
</evidence>
<dbReference type="InterPro" id="IPR025662">
    <property type="entry name" value="Sigma_54_int_dom_ATP-bd_1"/>
</dbReference>
<organism evidence="5 6">
    <name type="scientific">Fusarium austroafricanum</name>
    <dbReference type="NCBI Taxonomy" id="2364996"/>
    <lineage>
        <taxon>Eukaryota</taxon>
        <taxon>Fungi</taxon>
        <taxon>Dikarya</taxon>
        <taxon>Ascomycota</taxon>
        <taxon>Pezizomycotina</taxon>
        <taxon>Sordariomycetes</taxon>
        <taxon>Hypocreomycetidae</taxon>
        <taxon>Hypocreales</taxon>
        <taxon>Nectriaceae</taxon>
        <taxon>Fusarium</taxon>
        <taxon>Fusarium concolor species complex</taxon>
    </lineage>
</organism>
<dbReference type="InterPro" id="IPR056073">
    <property type="entry name" value="DUF7656"/>
</dbReference>
<dbReference type="InterPro" id="IPR027417">
    <property type="entry name" value="P-loop_NTPase"/>
</dbReference>
<evidence type="ECO:0008006" key="7">
    <source>
        <dbReference type="Google" id="ProtNLM"/>
    </source>
</evidence>
<evidence type="ECO:0000313" key="6">
    <source>
        <dbReference type="Proteomes" id="UP000605986"/>
    </source>
</evidence>
<dbReference type="InterPro" id="IPR056072">
    <property type="entry name" value="SNTX_MACPF/CDC-like_dom"/>
</dbReference>
<dbReference type="Pfam" id="PF26633">
    <property type="entry name" value="DUF8206"/>
    <property type="match status" value="1"/>
</dbReference>
<dbReference type="AlphaFoldDB" id="A0A8H4KQC6"/>
<feature type="domain" description="DUF7656" evidence="3">
    <location>
        <begin position="389"/>
        <end position="487"/>
    </location>
</feature>
<feature type="domain" description="SNTX MACPF/CDC-like" evidence="2">
    <location>
        <begin position="5"/>
        <end position="265"/>
    </location>
</feature>
<feature type="compositionally biased region" description="Basic residues" evidence="1">
    <location>
        <begin position="1192"/>
        <end position="1205"/>
    </location>
</feature>
<dbReference type="Pfam" id="PF24674">
    <property type="entry name" value="MACPF_SNTX"/>
    <property type="match status" value="1"/>
</dbReference>
<dbReference type="InterPro" id="IPR058519">
    <property type="entry name" value="DUF8206"/>
</dbReference>
<dbReference type="PROSITE" id="PS00675">
    <property type="entry name" value="SIGMA54_INTERACT_1"/>
    <property type="match status" value="1"/>
</dbReference>
<gene>
    <name evidence="5" type="ORF">F53441_3678</name>
</gene>
<dbReference type="PANTHER" id="PTHR32046">
    <property type="entry name" value="G DOMAIN-CONTAINING PROTEIN"/>
    <property type="match status" value="1"/>
</dbReference>